<name>A0A6J6CL11_9ZZZZ</name>
<evidence type="ECO:0000259" key="1">
    <source>
        <dbReference type="Pfam" id="PF00561"/>
    </source>
</evidence>
<dbReference type="InterPro" id="IPR000073">
    <property type="entry name" value="AB_hydrolase_1"/>
</dbReference>
<dbReference type="SUPFAM" id="SSF53474">
    <property type="entry name" value="alpha/beta-Hydrolases"/>
    <property type="match status" value="1"/>
</dbReference>
<evidence type="ECO:0000313" key="2">
    <source>
        <dbReference type="EMBL" id="CAB4552192.1"/>
    </source>
</evidence>
<organism evidence="2">
    <name type="scientific">freshwater metagenome</name>
    <dbReference type="NCBI Taxonomy" id="449393"/>
    <lineage>
        <taxon>unclassified sequences</taxon>
        <taxon>metagenomes</taxon>
        <taxon>ecological metagenomes</taxon>
    </lineage>
</organism>
<reference evidence="2" key="1">
    <citation type="submission" date="2020-05" db="EMBL/GenBank/DDBJ databases">
        <authorList>
            <person name="Chiriac C."/>
            <person name="Salcher M."/>
            <person name="Ghai R."/>
            <person name="Kavagutti S V."/>
        </authorList>
    </citation>
    <scope>NUCLEOTIDE SEQUENCE</scope>
</reference>
<gene>
    <name evidence="2" type="ORF">UFOPK1493_01150</name>
</gene>
<dbReference type="InterPro" id="IPR050471">
    <property type="entry name" value="AB_hydrolase"/>
</dbReference>
<protein>
    <submittedName>
        <fullName evidence="2">Unannotated protein</fullName>
    </submittedName>
</protein>
<dbReference type="PANTHER" id="PTHR43433:SF1">
    <property type="entry name" value="BLL5160 PROTEIN"/>
    <property type="match status" value="1"/>
</dbReference>
<dbReference type="InterPro" id="IPR029058">
    <property type="entry name" value="AB_hydrolase_fold"/>
</dbReference>
<dbReference type="Gene3D" id="3.40.50.1820">
    <property type="entry name" value="alpha/beta hydrolase"/>
    <property type="match status" value="1"/>
</dbReference>
<proteinExistence type="predicted"/>
<dbReference type="Pfam" id="PF00561">
    <property type="entry name" value="Abhydrolase_1"/>
    <property type="match status" value="1"/>
</dbReference>
<accession>A0A6J6CL11</accession>
<dbReference type="AlphaFoldDB" id="A0A6J6CL11"/>
<feature type="domain" description="AB hydrolase-1" evidence="1">
    <location>
        <begin position="38"/>
        <end position="146"/>
    </location>
</feature>
<dbReference type="EMBL" id="CAEZSR010000031">
    <property type="protein sequence ID" value="CAB4552192.1"/>
    <property type="molecule type" value="Genomic_DNA"/>
</dbReference>
<sequence length="321" mass="34706">MNVPTMTIPWLPEGRTVQLPGRGETFVRLHRHSDPSAPTLLLLHGWTASGDVQFFTAYEALAEHYSFVAVDHRGHGRGMRTARTFQLEDAADDAAAVVEQLGLGPVVTVGYSMGGPISLLLARRHPHLVRSMVVQATALEWRATRLERARWKTVRLIGPIMRSWAYPRWLRFGITKLLGVGHELEAFVPWIEAETRRGDPLAIVQAGRALSRYDARPWASSLGIPAALLLTTRDQLVLPRKQCELAAALRAHVVEVDGDHLVTLALPRHYREATLALVDHLTGRTAAAPAGTVAGTVAGTGAGTVEAAASGDDRSSAAAAS</sequence>
<dbReference type="PANTHER" id="PTHR43433">
    <property type="entry name" value="HYDROLASE, ALPHA/BETA FOLD FAMILY PROTEIN"/>
    <property type="match status" value="1"/>
</dbReference>